<dbReference type="InterPro" id="IPR016181">
    <property type="entry name" value="Acyl_CoA_acyltransferase"/>
</dbReference>
<evidence type="ECO:0000313" key="2">
    <source>
        <dbReference type="EMBL" id="RLZ11620.1"/>
    </source>
</evidence>
<name>A0A3L9MEV1_9FLAO</name>
<dbReference type="SUPFAM" id="SSF55729">
    <property type="entry name" value="Acyl-CoA N-acyltransferases (Nat)"/>
    <property type="match status" value="1"/>
</dbReference>
<organism evidence="2 3">
    <name type="scientific">Faecalibacter macacae</name>
    <dbReference type="NCBI Taxonomy" id="1859289"/>
    <lineage>
        <taxon>Bacteria</taxon>
        <taxon>Pseudomonadati</taxon>
        <taxon>Bacteroidota</taxon>
        <taxon>Flavobacteriia</taxon>
        <taxon>Flavobacteriales</taxon>
        <taxon>Weeksellaceae</taxon>
        <taxon>Faecalibacter</taxon>
    </lineage>
</organism>
<evidence type="ECO:0000313" key="3">
    <source>
        <dbReference type="Proteomes" id="UP000275348"/>
    </source>
</evidence>
<dbReference type="Proteomes" id="UP000275348">
    <property type="component" value="Unassembled WGS sequence"/>
</dbReference>
<protein>
    <submittedName>
        <fullName evidence="2">N-acetyltransferase</fullName>
    </submittedName>
</protein>
<dbReference type="Gene3D" id="3.40.630.30">
    <property type="match status" value="1"/>
</dbReference>
<reference evidence="2 3" key="1">
    <citation type="submission" date="2018-10" db="EMBL/GenBank/DDBJ databases">
        <authorList>
            <person name="Chen X."/>
        </authorList>
    </citation>
    <scope>NUCLEOTIDE SEQUENCE [LARGE SCALE GENOMIC DNA]</scope>
    <source>
        <strain evidence="2 3">YIM 102668</strain>
    </source>
</reference>
<dbReference type="PROSITE" id="PS51186">
    <property type="entry name" value="GNAT"/>
    <property type="match status" value="1"/>
</dbReference>
<dbReference type="AlphaFoldDB" id="A0A3L9MEV1"/>
<evidence type="ECO:0000259" key="1">
    <source>
        <dbReference type="PROSITE" id="PS51186"/>
    </source>
</evidence>
<comment type="caution">
    <text evidence="2">The sequence shown here is derived from an EMBL/GenBank/DDBJ whole genome shotgun (WGS) entry which is preliminary data.</text>
</comment>
<dbReference type="RefSeq" id="WP_121933927.1">
    <property type="nucleotide sequence ID" value="NZ_RDOJ01000004.1"/>
</dbReference>
<dbReference type="InterPro" id="IPR000182">
    <property type="entry name" value="GNAT_dom"/>
</dbReference>
<accession>A0A3L9MEV1</accession>
<dbReference type="EMBL" id="RDOJ01000004">
    <property type="protein sequence ID" value="RLZ11620.1"/>
    <property type="molecule type" value="Genomic_DNA"/>
</dbReference>
<dbReference type="GO" id="GO:0016747">
    <property type="term" value="F:acyltransferase activity, transferring groups other than amino-acyl groups"/>
    <property type="evidence" value="ECO:0007669"/>
    <property type="project" value="InterPro"/>
</dbReference>
<dbReference type="PANTHER" id="PTHR43792:SF16">
    <property type="entry name" value="N-ACETYLTRANSFERASE DOMAIN-CONTAINING PROTEIN"/>
    <property type="match status" value="1"/>
</dbReference>
<feature type="domain" description="N-acetyltransferase" evidence="1">
    <location>
        <begin position="12"/>
        <end position="177"/>
    </location>
</feature>
<dbReference type="PANTHER" id="PTHR43792">
    <property type="entry name" value="GNAT FAMILY, PUTATIVE (AFU_ORTHOLOGUE AFUA_3G00765)-RELATED-RELATED"/>
    <property type="match status" value="1"/>
</dbReference>
<dbReference type="OrthoDB" id="9788916at2"/>
<gene>
    <name evidence="2" type="ORF">EAH69_04155</name>
</gene>
<dbReference type="Pfam" id="PF13302">
    <property type="entry name" value="Acetyltransf_3"/>
    <property type="match status" value="1"/>
</dbReference>
<dbReference type="InterPro" id="IPR051531">
    <property type="entry name" value="N-acetyltransferase"/>
</dbReference>
<proteinExistence type="predicted"/>
<keyword evidence="3" id="KW-1185">Reference proteome</keyword>
<sequence>MKYLPFLETERLIIRPITLEDTFEFFEMDSQPEVHTYLRDKPLKSIDEAINLLNSIRLQYSKFGIGRVAVIEKSTFKFIGWTGFKFIEESYNNHSKYLDFGYRLKKEAWDKGYATEAARACLMYYNEALKQFNIHAMTHQMNEASRNVLEKVGFEISDEFILEDTNTKCFWYDFKKDSRL</sequence>